<dbReference type="GO" id="GO:0005789">
    <property type="term" value="C:endoplasmic reticulum membrane"/>
    <property type="evidence" value="ECO:0007669"/>
    <property type="project" value="UniProtKB-SubCell"/>
</dbReference>
<organism evidence="8 9">
    <name type="scientific">Starmerella bacillaris</name>
    <name type="common">Yeast</name>
    <name type="synonym">Candida zemplinina</name>
    <dbReference type="NCBI Taxonomy" id="1247836"/>
    <lineage>
        <taxon>Eukaryota</taxon>
        <taxon>Fungi</taxon>
        <taxon>Dikarya</taxon>
        <taxon>Ascomycota</taxon>
        <taxon>Saccharomycotina</taxon>
        <taxon>Dipodascomycetes</taxon>
        <taxon>Dipodascales</taxon>
        <taxon>Trichomonascaceae</taxon>
        <taxon>Starmerella</taxon>
    </lineage>
</organism>
<comment type="caution">
    <text evidence="8">The sequence shown here is derived from an EMBL/GenBank/DDBJ whole genome shotgun (WGS) entry which is preliminary data.</text>
</comment>
<dbReference type="GO" id="GO:0006506">
    <property type="term" value="P:GPI anchor biosynthetic process"/>
    <property type="evidence" value="ECO:0007669"/>
    <property type="project" value="TreeGrafter"/>
</dbReference>
<evidence type="ECO:0000256" key="6">
    <source>
        <dbReference type="ARBA" id="ARBA00023136"/>
    </source>
</evidence>
<keyword evidence="6 7" id="KW-0472">Membrane</keyword>
<dbReference type="PANTHER" id="PTHR16433:SF0">
    <property type="entry name" value="DOLICHOL-PHOSPHATE MANNOSYLTRANSFERASE SUBUNIT 3"/>
    <property type="match status" value="1"/>
</dbReference>
<dbReference type="EMBL" id="BTGC01000008">
    <property type="protein sequence ID" value="GMM51657.1"/>
    <property type="molecule type" value="Genomic_DNA"/>
</dbReference>
<keyword evidence="5 7" id="KW-1133">Transmembrane helix</keyword>
<dbReference type="PANTHER" id="PTHR16433">
    <property type="entry name" value="DOLICHOL-PHOSPHATE MANNOSYLTRANSFERASE SUBUNIT 3"/>
    <property type="match status" value="1"/>
</dbReference>
<comment type="subunit">
    <text evidence="7">Component of the dolichol-phosphate mannose (DPM) synthase complex.</text>
</comment>
<dbReference type="AlphaFoldDB" id="A0AAV5RKR4"/>
<comment type="subcellular location">
    <subcellularLocation>
        <location evidence="1 7">Endoplasmic reticulum membrane</location>
        <topology evidence="1 7">Multi-pass membrane protein</topology>
    </subcellularLocation>
</comment>
<evidence type="ECO:0000256" key="5">
    <source>
        <dbReference type="ARBA" id="ARBA00022989"/>
    </source>
</evidence>
<dbReference type="GO" id="GO:0033185">
    <property type="term" value="C:dolichol-phosphate-mannose synthase complex"/>
    <property type="evidence" value="ECO:0007669"/>
    <property type="project" value="TreeGrafter"/>
</dbReference>
<protein>
    <recommendedName>
        <fullName evidence="7">Dolichol-phosphate mannosyltransferase subunit 3</fullName>
    </recommendedName>
</protein>
<accession>A0AAV5RKR4</accession>
<evidence type="ECO:0000256" key="2">
    <source>
        <dbReference type="ARBA" id="ARBA00010430"/>
    </source>
</evidence>
<keyword evidence="4 7" id="KW-0256">Endoplasmic reticulum</keyword>
<sequence length="93" mass="10384">MTKATETAAFFSILFSAWLALYVGFIPLPTIIHEQIVPVLPWWSLVTFGAYSLGTLGYDVLTFNDKPQKYKELMAQIKEAKADLKAQGISISE</sequence>
<comment type="function">
    <text evidence="7">Stabilizer subunit of the dolichol-phosphate mannose (DPM) synthase complex; tethers catalytic subunit to the ER.</text>
</comment>
<dbReference type="Proteomes" id="UP001362899">
    <property type="component" value="Unassembled WGS sequence"/>
</dbReference>
<evidence type="ECO:0000313" key="9">
    <source>
        <dbReference type="Proteomes" id="UP001362899"/>
    </source>
</evidence>
<comment type="similarity">
    <text evidence="2 7">Belongs to the DPM3 family.</text>
</comment>
<gene>
    <name evidence="8" type="ORF">DASB73_026200</name>
</gene>
<proteinExistence type="inferred from homology"/>
<feature type="transmembrane region" description="Helical" evidence="7">
    <location>
        <begin position="7"/>
        <end position="28"/>
    </location>
</feature>
<feature type="transmembrane region" description="Helical" evidence="7">
    <location>
        <begin position="40"/>
        <end position="61"/>
    </location>
</feature>
<evidence type="ECO:0000313" key="8">
    <source>
        <dbReference type="EMBL" id="GMM51657.1"/>
    </source>
</evidence>
<reference evidence="8 9" key="1">
    <citation type="journal article" date="2023" name="Elife">
        <title>Identification of key yeast species and microbe-microbe interactions impacting larval growth of Drosophila in the wild.</title>
        <authorList>
            <person name="Mure A."/>
            <person name="Sugiura Y."/>
            <person name="Maeda R."/>
            <person name="Honda K."/>
            <person name="Sakurai N."/>
            <person name="Takahashi Y."/>
            <person name="Watada M."/>
            <person name="Katoh T."/>
            <person name="Gotoh A."/>
            <person name="Gotoh Y."/>
            <person name="Taniguchi I."/>
            <person name="Nakamura K."/>
            <person name="Hayashi T."/>
            <person name="Katayama T."/>
            <person name="Uemura T."/>
            <person name="Hattori Y."/>
        </authorList>
    </citation>
    <scope>NUCLEOTIDE SEQUENCE [LARGE SCALE GENOMIC DNA]</scope>
    <source>
        <strain evidence="8 9">SB-73</strain>
    </source>
</reference>
<dbReference type="Pfam" id="PF08285">
    <property type="entry name" value="DPM3"/>
    <property type="match status" value="1"/>
</dbReference>
<keyword evidence="9" id="KW-1185">Reference proteome</keyword>
<dbReference type="InterPro" id="IPR013174">
    <property type="entry name" value="DPM3"/>
</dbReference>
<evidence type="ECO:0000256" key="3">
    <source>
        <dbReference type="ARBA" id="ARBA00022692"/>
    </source>
</evidence>
<comment type="pathway">
    <text evidence="7">Protein modification; protein glycosylation.</text>
</comment>
<keyword evidence="3 7" id="KW-0812">Transmembrane</keyword>
<evidence type="ECO:0000256" key="4">
    <source>
        <dbReference type="ARBA" id="ARBA00022824"/>
    </source>
</evidence>
<evidence type="ECO:0000256" key="1">
    <source>
        <dbReference type="ARBA" id="ARBA00004477"/>
    </source>
</evidence>
<evidence type="ECO:0000256" key="7">
    <source>
        <dbReference type="RuleBase" id="RU365085"/>
    </source>
</evidence>
<name>A0AAV5RKR4_STABA</name>